<dbReference type="EMBL" id="CP009814">
    <property type="protein sequence ID" value="ATZ54161.1"/>
    <property type="molecule type" value="Genomic_DNA"/>
</dbReference>
<feature type="region of interest" description="Disordered" evidence="1">
    <location>
        <begin position="1"/>
        <end position="49"/>
    </location>
</feature>
<dbReference type="KEGG" id="bfu:BCIN_10g01800"/>
<dbReference type="RefSeq" id="XP_024551262.1">
    <property type="nucleotide sequence ID" value="XM_024695468.1"/>
</dbReference>
<dbReference type="GeneID" id="36394560"/>
<name>A0A384JUI8_BOTFB</name>
<evidence type="ECO:0000313" key="2">
    <source>
        <dbReference type="EMBL" id="ATZ54161.1"/>
    </source>
</evidence>
<reference evidence="2 3" key="1">
    <citation type="journal article" date="2011" name="PLoS Genet.">
        <title>Genomic analysis of the necrotrophic fungal pathogens Sclerotinia sclerotiorum and Botrytis cinerea.</title>
        <authorList>
            <person name="Amselem J."/>
            <person name="Cuomo C.A."/>
            <person name="van Kan J.A."/>
            <person name="Viaud M."/>
            <person name="Benito E.P."/>
            <person name="Couloux A."/>
            <person name="Coutinho P.M."/>
            <person name="de Vries R.P."/>
            <person name="Dyer P.S."/>
            <person name="Fillinger S."/>
            <person name="Fournier E."/>
            <person name="Gout L."/>
            <person name="Hahn M."/>
            <person name="Kohn L."/>
            <person name="Lapalu N."/>
            <person name="Plummer K.M."/>
            <person name="Pradier J.M."/>
            <person name="Quevillon E."/>
            <person name="Sharon A."/>
            <person name="Simon A."/>
            <person name="ten Have A."/>
            <person name="Tudzynski B."/>
            <person name="Tudzynski P."/>
            <person name="Wincker P."/>
            <person name="Andrew M."/>
            <person name="Anthouard V."/>
            <person name="Beever R.E."/>
            <person name="Beffa R."/>
            <person name="Benoit I."/>
            <person name="Bouzid O."/>
            <person name="Brault B."/>
            <person name="Chen Z."/>
            <person name="Choquer M."/>
            <person name="Collemare J."/>
            <person name="Cotton P."/>
            <person name="Danchin E.G."/>
            <person name="Da Silva C."/>
            <person name="Gautier A."/>
            <person name="Giraud C."/>
            <person name="Giraud T."/>
            <person name="Gonzalez C."/>
            <person name="Grossetete S."/>
            <person name="Guldener U."/>
            <person name="Henrissat B."/>
            <person name="Howlett B.J."/>
            <person name="Kodira C."/>
            <person name="Kretschmer M."/>
            <person name="Lappartient A."/>
            <person name="Leroch M."/>
            <person name="Levis C."/>
            <person name="Mauceli E."/>
            <person name="Neuveglise C."/>
            <person name="Oeser B."/>
            <person name="Pearson M."/>
            <person name="Poulain J."/>
            <person name="Poussereau N."/>
            <person name="Quesneville H."/>
            <person name="Rascle C."/>
            <person name="Schumacher J."/>
            <person name="Segurens B."/>
            <person name="Sexton A."/>
            <person name="Silva E."/>
            <person name="Sirven C."/>
            <person name="Soanes D.M."/>
            <person name="Talbot N.J."/>
            <person name="Templeton M."/>
            <person name="Yandava C."/>
            <person name="Yarden O."/>
            <person name="Zeng Q."/>
            <person name="Rollins J.A."/>
            <person name="Lebrun M.H."/>
            <person name="Dickman M."/>
        </authorList>
    </citation>
    <scope>NUCLEOTIDE SEQUENCE [LARGE SCALE GENOMIC DNA]</scope>
    <source>
        <strain evidence="2 3">B05.10</strain>
    </source>
</reference>
<gene>
    <name evidence="2" type="ORF">BCIN_10g01800</name>
</gene>
<evidence type="ECO:0000256" key="1">
    <source>
        <dbReference type="SAM" id="MobiDB-lite"/>
    </source>
</evidence>
<proteinExistence type="predicted"/>
<feature type="compositionally biased region" description="Polar residues" evidence="1">
    <location>
        <begin position="24"/>
        <end position="39"/>
    </location>
</feature>
<feature type="compositionally biased region" description="Basic residues" evidence="1">
    <location>
        <begin position="1"/>
        <end position="13"/>
    </location>
</feature>
<keyword evidence="3" id="KW-1185">Reference proteome</keyword>
<dbReference type="VEuPathDB" id="FungiDB:Bcin10g01800"/>
<reference evidence="2 3" key="3">
    <citation type="journal article" date="2017" name="Mol. Plant Pathol.">
        <title>A gapless genome sequence of the fungus Botrytis cinerea.</title>
        <authorList>
            <person name="Van Kan J.A."/>
            <person name="Stassen J.H."/>
            <person name="Mosbach A."/>
            <person name="Van Der Lee T.A."/>
            <person name="Faino L."/>
            <person name="Farmer A.D."/>
            <person name="Papasotiriou D.G."/>
            <person name="Zhou S."/>
            <person name="Seidl M.F."/>
            <person name="Cottam E."/>
            <person name="Edel D."/>
            <person name="Hahn M."/>
            <person name="Schwartz D.C."/>
            <person name="Dietrich R.A."/>
            <person name="Widdison S."/>
            <person name="Scalliet G."/>
        </authorList>
    </citation>
    <scope>NUCLEOTIDE SEQUENCE [LARGE SCALE GENOMIC DNA]</scope>
    <source>
        <strain evidence="2 3">B05.10</strain>
    </source>
</reference>
<organism evidence="2 3">
    <name type="scientific">Botryotinia fuckeliana (strain B05.10)</name>
    <name type="common">Noble rot fungus</name>
    <name type="synonym">Botrytis cinerea</name>
    <dbReference type="NCBI Taxonomy" id="332648"/>
    <lineage>
        <taxon>Eukaryota</taxon>
        <taxon>Fungi</taxon>
        <taxon>Dikarya</taxon>
        <taxon>Ascomycota</taxon>
        <taxon>Pezizomycotina</taxon>
        <taxon>Leotiomycetes</taxon>
        <taxon>Helotiales</taxon>
        <taxon>Sclerotiniaceae</taxon>
        <taxon>Botrytis</taxon>
    </lineage>
</organism>
<evidence type="ECO:0008006" key="4">
    <source>
        <dbReference type="Google" id="ProtNLM"/>
    </source>
</evidence>
<dbReference type="AlphaFoldDB" id="A0A384JUI8"/>
<dbReference type="OrthoDB" id="3523008at2759"/>
<evidence type="ECO:0000313" key="3">
    <source>
        <dbReference type="Proteomes" id="UP000001798"/>
    </source>
</evidence>
<accession>A0A384JUI8</accession>
<reference evidence="2 3" key="2">
    <citation type="journal article" date="2012" name="Eukaryot. Cell">
        <title>Genome update of Botrytis cinerea strains B05.10 and T4.</title>
        <authorList>
            <person name="Staats M."/>
            <person name="van Kan J.A."/>
        </authorList>
    </citation>
    <scope>NUCLEOTIDE SEQUENCE [LARGE SCALE GENOMIC DNA]</scope>
    <source>
        <strain evidence="2 3">B05.10</strain>
    </source>
</reference>
<protein>
    <recommendedName>
        <fullName evidence="4">F-box domain-containing protein</fullName>
    </recommendedName>
</protein>
<dbReference type="Proteomes" id="UP000001798">
    <property type="component" value="Chromosome 10"/>
</dbReference>
<sequence length="590" mass="67416">MRRTKKRSTKKALQKQWQKVDRGNGQSLEQNAPQASIGNRKTPPAAKSTSILKRMPAEIRREILKYLLINPDLGTASCIHRDEGWGSKVKYELQPAILRVCKQLHIEGVEILYGVNQFFIECALSTWDHLLHRCALTRFQEYQRDGFGLSSELAKNQLRAVPSVNRIRNWKVLIAPMRSGMRINIMNFCRSICHSGLKSMEIVIAPWGGLQFQDLMLEGPGGRAEANKVTAEKLQEVLSPLEILRCTGNFDIRGANPEEMPDFLFEGDIPTLDYHDWLVGSRGKVVAPRGRASLPDTTYLPHLIELVRGDSKVEPFHEIFYAFFNYVQAFERIDKFRDHMTVHHPCPTSDLAQNPFRLTHPVDSALLKALRMQTNDKAGAQNVLELKVLRSSAIRFLERQYQRIQQAANDLVRFVKEHKIYGGLLDPTQLPPSDSSREAQCEGLVLLKNYAESLDRELTTATKIAICQLEGQYEKRFKLLPREIAIAKCTHAYRGGKVQEFVENFKYAVDNMDTQYLAIRNARKQLFVWDLKGPGYTAEIDVEPLRCDERIAWGKFEPDMDARKAEILGRGGCRSCRKSLRAESYREDLV</sequence>